<dbReference type="Proteomes" id="UP000221101">
    <property type="component" value="Unassembled WGS sequence"/>
</dbReference>
<feature type="signal peptide" evidence="1">
    <location>
        <begin position="1"/>
        <end position="22"/>
    </location>
</feature>
<evidence type="ECO:0000256" key="1">
    <source>
        <dbReference type="SAM" id="SignalP"/>
    </source>
</evidence>
<feature type="chain" id="PRO_5013288303" evidence="1">
    <location>
        <begin position="23"/>
        <end position="239"/>
    </location>
</feature>
<proteinExistence type="predicted"/>
<evidence type="ECO:0000313" key="5">
    <source>
        <dbReference type="Proteomes" id="UP000221101"/>
    </source>
</evidence>
<dbReference type="Gene3D" id="2.40.160.90">
    <property type="match status" value="1"/>
</dbReference>
<sequence length="239" mass="25189">MKQISILIAILGVLGFTTQAQAKVGYGISQQETDPHLLIGEVDGEPALGISSLPIVGGKLYTASQLKKLAEQDNNGIYNKNFDGSRLSIENQYISIAQVPDAEVYFGEWAQKTPDKSDVTHTVFYVGKDVTTNMPSGGTATYIVKGLSQYDGSNLLSGKLEANFDTNKLGGSLSNNSLSIGIDANINDDAGFSGKATANGNINGVTEGKFYGDSASSIAGIAKFDSDRRKDTAFGGAKE</sequence>
<feature type="domain" description="HphA C-terminal" evidence="3">
    <location>
        <begin position="132"/>
        <end position="238"/>
    </location>
</feature>
<dbReference type="OrthoDB" id="8607327at2"/>
<feature type="domain" description="HphA N-terminal heme-binding" evidence="2">
    <location>
        <begin position="20"/>
        <end position="122"/>
    </location>
</feature>
<dbReference type="InterPro" id="IPR011250">
    <property type="entry name" value="OMP/PagP_B-barrel"/>
</dbReference>
<reference evidence="4 5" key="1">
    <citation type="journal article" date="2017" name="Nat. Microbiol.">
        <title>Natural product diversity associated with the nematode symbionts Photorhabdus and Xenorhabdus.</title>
        <authorList>
            <person name="Tobias N.J."/>
            <person name="Wolff H."/>
            <person name="Djahanschiri B."/>
            <person name="Grundmann F."/>
            <person name="Kronenwerth M."/>
            <person name="Shi Y.M."/>
            <person name="Simonyi S."/>
            <person name="Grun P."/>
            <person name="Shapiro-Ilan D."/>
            <person name="Pidot S.J."/>
            <person name="Stinear T.P."/>
            <person name="Ebersberger I."/>
            <person name="Bode H.B."/>
        </authorList>
    </citation>
    <scope>NUCLEOTIDE SEQUENCE [LARGE SCALE GENOMIC DNA]</scope>
    <source>
        <strain evidence="4 5">DSM 17907</strain>
    </source>
</reference>
<dbReference type="AlphaFoldDB" id="A0A2D0LE72"/>
<gene>
    <name evidence="4" type="ORF">Xkoz_01166</name>
</gene>
<comment type="caution">
    <text evidence="4">The sequence shown here is derived from an EMBL/GenBank/DDBJ whole genome shotgun (WGS) entry which is preliminary data.</text>
</comment>
<evidence type="ECO:0000313" key="4">
    <source>
        <dbReference type="EMBL" id="PHM73962.1"/>
    </source>
</evidence>
<dbReference type="RefSeq" id="WP_099141282.1">
    <property type="nucleotide sequence ID" value="NZ_CAWNOR010000108.1"/>
</dbReference>
<name>A0A2D0LE72_9GAMM</name>
<dbReference type="NCBIfam" id="NF041636">
    <property type="entry name" value="slam_lipo"/>
    <property type="match status" value="1"/>
</dbReference>
<evidence type="ECO:0000259" key="2">
    <source>
        <dbReference type="Pfam" id="PF22828"/>
    </source>
</evidence>
<protein>
    <submittedName>
        <fullName evidence="4">Uncharacterized protein</fullName>
    </submittedName>
</protein>
<dbReference type="InterPro" id="IPR054535">
    <property type="entry name" value="HphA_N"/>
</dbReference>
<dbReference type="InterPro" id="IPR054536">
    <property type="entry name" value="HphA_C"/>
</dbReference>
<accession>A0A2D0LE72</accession>
<dbReference type="Pfam" id="PF22828">
    <property type="entry name" value="HphA_N"/>
    <property type="match status" value="1"/>
</dbReference>
<dbReference type="SUPFAM" id="SSF56925">
    <property type="entry name" value="OMPA-like"/>
    <property type="match status" value="1"/>
</dbReference>
<dbReference type="InterPro" id="IPR054843">
    <property type="entry name" value="Slam_hemophilin_C"/>
</dbReference>
<dbReference type="EMBL" id="NJCX01000007">
    <property type="protein sequence ID" value="PHM73962.1"/>
    <property type="molecule type" value="Genomic_DNA"/>
</dbReference>
<keyword evidence="5" id="KW-1185">Reference proteome</keyword>
<keyword evidence="1" id="KW-0732">Signal</keyword>
<organism evidence="4 5">
    <name type="scientific">Xenorhabdus kozodoii</name>
    <dbReference type="NCBI Taxonomy" id="351676"/>
    <lineage>
        <taxon>Bacteria</taxon>
        <taxon>Pseudomonadati</taxon>
        <taxon>Pseudomonadota</taxon>
        <taxon>Gammaproteobacteria</taxon>
        <taxon>Enterobacterales</taxon>
        <taxon>Morganellaceae</taxon>
        <taxon>Xenorhabdus</taxon>
    </lineage>
</organism>
<dbReference type="Pfam" id="PF22829">
    <property type="entry name" value="HphA_C"/>
    <property type="match status" value="1"/>
</dbReference>
<evidence type="ECO:0000259" key="3">
    <source>
        <dbReference type="Pfam" id="PF22829"/>
    </source>
</evidence>